<dbReference type="EMBL" id="SJPW01000021">
    <property type="protein sequence ID" value="TWU43567.1"/>
    <property type="molecule type" value="Genomic_DNA"/>
</dbReference>
<proteinExistence type="predicted"/>
<organism evidence="1 2">
    <name type="scientific">Rubripirellula tenax</name>
    <dbReference type="NCBI Taxonomy" id="2528015"/>
    <lineage>
        <taxon>Bacteria</taxon>
        <taxon>Pseudomonadati</taxon>
        <taxon>Planctomycetota</taxon>
        <taxon>Planctomycetia</taxon>
        <taxon>Pirellulales</taxon>
        <taxon>Pirellulaceae</taxon>
        <taxon>Rubripirellula</taxon>
    </lineage>
</organism>
<accession>A0A5C6E6H9</accession>
<sequence>MPIIFRIVIACMFVAPLLADEPARKSAFLPHSGGGVAVEIPPGWNVRQPPTGSNRQWIRLTSPSGVELSIGPATNNDWTASTPDESKNLVVTLNELRLKTSVFPVTVVAQHETVFGRVGYAVHTSKANPGVAASPKGFRHATDGALLVNKMLFTFTLLTQDLQSEDYAAGLDVLLDGIQPRFFEKSNAVPQDGG</sequence>
<protein>
    <submittedName>
        <fullName evidence="1">Uncharacterized protein</fullName>
    </submittedName>
</protein>
<keyword evidence="2" id="KW-1185">Reference proteome</keyword>
<evidence type="ECO:0000313" key="1">
    <source>
        <dbReference type="EMBL" id="TWU43567.1"/>
    </source>
</evidence>
<dbReference type="AlphaFoldDB" id="A0A5C6E6H9"/>
<name>A0A5C6E6H9_9BACT</name>
<evidence type="ECO:0000313" key="2">
    <source>
        <dbReference type="Proteomes" id="UP000318288"/>
    </source>
</evidence>
<dbReference type="Proteomes" id="UP000318288">
    <property type="component" value="Unassembled WGS sequence"/>
</dbReference>
<reference evidence="1 2" key="1">
    <citation type="submission" date="2019-02" db="EMBL/GenBank/DDBJ databases">
        <title>Deep-cultivation of Planctomycetes and their phenomic and genomic characterization uncovers novel biology.</title>
        <authorList>
            <person name="Wiegand S."/>
            <person name="Jogler M."/>
            <person name="Boedeker C."/>
            <person name="Pinto D."/>
            <person name="Vollmers J."/>
            <person name="Rivas-Marin E."/>
            <person name="Kohn T."/>
            <person name="Peeters S.H."/>
            <person name="Heuer A."/>
            <person name="Rast P."/>
            <person name="Oberbeckmann S."/>
            <person name="Bunk B."/>
            <person name="Jeske O."/>
            <person name="Meyerdierks A."/>
            <person name="Storesund J.E."/>
            <person name="Kallscheuer N."/>
            <person name="Luecker S."/>
            <person name="Lage O.M."/>
            <person name="Pohl T."/>
            <person name="Merkel B.J."/>
            <person name="Hornburger P."/>
            <person name="Mueller R.-W."/>
            <person name="Bruemmer F."/>
            <person name="Labrenz M."/>
            <person name="Spormann A.M."/>
            <person name="Op Den Camp H."/>
            <person name="Overmann J."/>
            <person name="Amann R."/>
            <person name="Jetten M.S.M."/>
            <person name="Mascher T."/>
            <person name="Medema M.H."/>
            <person name="Devos D.P."/>
            <person name="Kaster A.-K."/>
            <person name="Ovreas L."/>
            <person name="Rohde M."/>
            <person name="Galperin M.Y."/>
            <person name="Jogler C."/>
        </authorList>
    </citation>
    <scope>NUCLEOTIDE SEQUENCE [LARGE SCALE GENOMIC DNA]</scope>
    <source>
        <strain evidence="1 2">Poly51</strain>
    </source>
</reference>
<dbReference type="RefSeq" id="WP_146462625.1">
    <property type="nucleotide sequence ID" value="NZ_SJPW01000021.1"/>
</dbReference>
<gene>
    <name evidence="1" type="ORF">Poly51_63270</name>
</gene>
<comment type="caution">
    <text evidence="1">The sequence shown here is derived from an EMBL/GenBank/DDBJ whole genome shotgun (WGS) entry which is preliminary data.</text>
</comment>